<feature type="compositionally biased region" description="Basic and acidic residues" evidence="1">
    <location>
        <begin position="71"/>
        <end position="88"/>
    </location>
</feature>
<evidence type="ECO:0000313" key="2">
    <source>
        <dbReference type="EnsemblPlants" id="LPERR07G10170.1"/>
    </source>
</evidence>
<dbReference type="STRING" id="77586.A0A0D9WY66"/>
<accession>A0A0D9WY66</accession>
<protein>
    <submittedName>
        <fullName evidence="2">Uncharacterized protein</fullName>
    </submittedName>
</protein>
<name>A0A0D9WY66_9ORYZ</name>
<evidence type="ECO:0000256" key="1">
    <source>
        <dbReference type="SAM" id="MobiDB-lite"/>
    </source>
</evidence>
<reference evidence="3" key="2">
    <citation type="submission" date="2013-12" db="EMBL/GenBank/DDBJ databases">
        <authorList>
            <person name="Yu Y."/>
            <person name="Lee S."/>
            <person name="de Baynast K."/>
            <person name="Wissotski M."/>
            <person name="Liu L."/>
            <person name="Talag J."/>
            <person name="Goicoechea J."/>
            <person name="Angelova A."/>
            <person name="Jetty R."/>
            <person name="Kudrna D."/>
            <person name="Golser W."/>
            <person name="Rivera L."/>
            <person name="Zhang J."/>
            <person name="Wing R."/>
        </authorList>
    </citation>
    <scope>NUCLEOTIDE SEQUENCE</scope>
</reference>
<dbReference type="HOGENOM" id="CLU_2349832_0_0_1"/>
<dbReference type="AlphaFoldDB" id="A0A0D9WY66"/>
<reference evidence="2" key="3">
    <citation type="submission" date="2015-04" db="UniProtKB">
        <authorList>
            <consortium name="EnsemblPlants"/>
        </authorList>
    </citation>
    <scope>IDENTIFICATION</scope>
</reference>
<dbReference type="Proteomes" id="UP000032180">
    <property type="component" value="Chromosome 7"/>
</dbReference>
<feature type="region of interest" description="Disordered" evidence="1">
    <location>
        <begin position="45"/>
        <end position="97"/>
    </location>
</feature>
<organism evidence="2 3">
    <name type="scientific">Leersia perrieri</name>
    <dbReference type="NCBI Taxonomy" id="77586"/>
    <lineage>
        <taxon>Eukaryota</taxon>
        <taxon>Viridiplantae</taxon>
        <taxon>Streptophyta</taxon>
        <taxon>Embryophyta</taxon>
        <taxon>Tracheophyta</taxon>
        <taxon>Spermatophyta</taxon>
        <taxon>Magnoliopsida</taxon>
        <taxon>Liliopsida</taxon>
        <taxon>Poales</taxon>
        <taxon>Poaceae</taxon>
        <taxon>BOP clade</taxon>
        <taxon>Oryzoideae</taxon>
        <taxon>Oryzeae</taxon>
        <taxon>Oryzinae</taxon>
        <taxon>Leersia</taxon>
    </lineage>
</organism>
<sequence length="97" mass="10537">MAGARDGRRQRRVVQGRTFAGQQYYGSEGGNGGYDGTMVVGGNLISDQCSEDDQDKQSKEAVRTELNPDLSGDKEHGICATDHPRNSMENEDEDATV</sequence>
<keyword evidence="3" id="KW-1185">Reference proteome</keyword>
<proteinExistence type="predicted"/>
<dbReference type="Gramene" id="LPERR07G10170.1">
    <property type="protein sequence ID" value="LPERR07G10170.1"/>
    <property type="gene ID" value="LPERR07G10170"/>
</dbReference>
<dbReference type="EnsemblPlants" id="LPERR07G10170.1">
    <property type="protein sequence ID" value="LPERR07G10170.1"/>
    <property type="gene ID" value="LPERR07G10170"/>
</dbReference>
<evidence type="ECO:0000313" key="3">
    <source>
        <dbReference type="Proteomes" id="UP000032180"/>
    </source>
</evidence>
<reference evidence="2 3" key="1">
    <citation type="submission" date="2012-08" db="EMBL/GenBank/DDBJ databases">
        <title>Oryza genome evolution.</title>
        <authorList>
            <person name="Wing R.A."/>
        </authorList>
    </citation>
    <scope>NUCLEOTIDE SEQUENCE</scope>
</reference>